<dbReference type="InterPro" id="IPR037108">
    <property type="entry name" value="TM1727-like_C_sf"/>
</dbReference>
<dbReference type="InterPro" id="IPR018931">
    <property type="entry name" value="DUF2520"/>
</dbReference>
<feature type="domain" description="Putative oxidoreductase/dehydrogenase Rossmann-like" evidence="1">
    <location>
        <begin position="8"/>
        <end position="120"/>
    </location>
</feature>
<accession>A0A381X5K9</accession>
<dbReference type="Pfam" id="PF10727">
    <property type="entry name" value="Rossmann-like"/>
    <property type="match status" value="1"/>
</dbReference>
<dbReference type="PANTHER" id="PTHR40459:SF1">
    <property type="entry name" value="CONSERVED HYPOTHETICAL ALANINE AND LEUCINE RICH PROTEIN"/>
    <property type="match status" value="1"/>
</dbReference>
<dbReference type="PANTHER" id="PTHR40459">
    <property type="entry name" value="CONSERVED HYPOTHETICAL ALANINE AND LEUCINE RICH PROTEIN"/>
    <property type="match status" value="1"/>
</dbReference>
<gene>
    <name evidence="3" type="ORF">METZ01_LOCUS112331</name>
</gene>
<evidence type="ECO:0008006" key="4">
    <source>
        <dbReference type="Google" id="ProtNLM"/>
    </source>
</evidence>
<feature type="domain" description="DUF2520" evidence="2">
    <location>
        <begin position="137"/>
        <end position="264"/>
    </location>
</feature>
<evidence type="ECO:0000259" key="1">
    <source>
        <dbReference type="Pfam" id="PF10727"/>
    </source>
</evidence>
<dbReference type="EMBL" id="UINC01013832">
    <property type="protein sequence ID" value="SVA59477.1"/>
    <property type="molecule type" value="Genomic_DNA"/>
</dbReference>
<dbReference type="SUPFAM" id="SSF48179">
    <property type="entry name" value="6-phosphogluconate dehydrogenase C-terminal domain-like"/>
    <property type="match status" value="1"/>
</dbReference>
<dbReference type="Pfam" id="PF10728">
    <property type="entry name" value="DUF2520"/>
    <property type="match status" value="1"/>
</dbReference>
<dbReference type="SUPFAM" id="SSF51735">
    <property type="entry name" value="NAD(P)-binding Rossmann-fold domains"/>
    <property type="match status" value="1"/>
</dbReference>
<reference evidence="3" key="1">
    <citation type="submission" date="2018-05" db="EMBL/GenBank/DDBJ databases">
        <authorList>
            <person name="Lanie J.A."/>
            <person name="Ng W.-L."/>
            <person name="Kazmierczak K.M."/>
            <person name="Andrzejewski T.M."/>
            <person name="Davidsen T.M."/>
            <person name="Wayne K.J."/>
            <person name="Tettelin H."/>
            <person name="Glass J.I."/>
            <person name="Rusch D."/>
            <person name="Podicherti R."/>
            <person name="Tsui H.-C.T."/>
            <person name="Winkler M.E."/>
        </authorList>
    </citation>
    <scope>NUCLEOTIDE SEQUENCE</scope>
</reference>
<dbReference type="InterPro" id="IPR036291">
    <property type="entry name" value="NAD(P)-bd_dom_sf"/>
</dbReference>
<dbReference type="AlphaFoldDB" id="A0A381X5K9"/>
<dbReference type="InterPro" id="IPR008927">
    <property type="entry name" value="6-PGluconate_DH-like_C_sf"/>
</dbReference>
<proteinExistence type="predicted"/>
<evidence type="ECO:0000313" key="3">
    <source>
        <dbReference type="EMBL" id="SVA59477.1"/>
    </source>
</evidence>
<dbReference type="Gene3D" id="3.40.50.720">
    <property type="entry name" value="NAD(P)-binding Rossmann-like Domain"/>
    <property type="match status" value="1"/>
</dbReference>
<dbReference type="InterPro" id="IPR019665">
    <property type="entry name" value="OxRdtase/DH_put_Rossmann_dom"/>
</dbReference>
<protein>
    <recommendedName>
        <fullName evidence="4">DUF2520 domain-containing protein</fullName>
    </recommendedName>
</protein>
<organism evidence="3">
    <name type="scientific">marine metagenome</name>
    <dbReference type="NCBI Taxonomy" id="408172"/>
    <lineage>
        <taxon>unclassified sequences</taxon>
        <taxon>metagenomes</taxon>
        <taxon>ecological metagenomes</taxon>
    </lineage>
</organism>
<sequence length="307" mass="33314">MTLDKASRIGIIGSGFVGGSLAVALSRVGYSVVAAASRRFTSAESLASRIRGCKAFTDSQDVIDVSDVVFLTTPDDLIKSISERLMWRSRQAAIHCSGAASLDVFDHLAEHNVIPGAFHPLQAFMSIDEGADSLSGITFGIEGGEEIAPFLEEMAKRLGAHPVFLSAEDKALYHISGVMLGGLLTEYAAITTQLWEHIGRSRADGIRALLPMMRQVANNLERFGLPEAVAGPYVRGDVGTIRKHLDALRERKPELLAFYCELALAGMGPVEEKQVLDETTRKEIINVLKDGSLVARNMEATEEEKEE</sequence>
<dbReference type="Gene3D" id="1.10.1040.20">
    <property type="entry name" value="ProC-like, C-terminal domain"/>
    <property type="match status" value="1"/>
</dbReference>
<evidence type="ECO:0000259" key="2">
    <source>
        <dbReference type="Pfam" id="PF10728"/>
    </source>
</evidence>
<name>A0A381X5K9_9ZZZZ</name>